<proteinExistence type="predicted"/>
<protein>
    <submittedName>
        <fullName evidence="1">Uncharacterized protein</fullName>
    </submittedName>
</protein>
<reference evidence="1 2" key="2">
    <citation type="submission" date="2018-09" db="EMBL/GenBank/DDBJ databases">
        <title>Giant CbK-like Caulobacter bacteriophages have genetically divergent genomes.</title>
        <authorList>
            <person name="Wilson K."/>
            <person name="Ely B."/>
        </authorList>
    </citation>
    <scope>NUCLEOTIDE SEQUENCE [LARGE SCALE GENOMIC DNA]</scope>
</reference>
<organism evidence="1 2">
    <name type="scientific">Caulobacter phage CcrBL9</name>
    <dbReference type="NCBI Taxonomy" id="2283270"/>
    <lineage>
        <taxon>Viruses</taxon>
        <taxon>Duplodnaviria</taxon>
        <taxon>Heunggongvirae</taxon>
        <taxon>Uroviricota</taxon>
        <taxon>Caudoviricetes</taxon>
        <taxon>Jeanschmidtviridae</taxon>
        <taxon>Bertelyvirus</taxon>
        <taxon>Bertelyvirus BL9</taxon>
    </lineage>
</organism>
<dbReference type="EMBL" id="MH588546">
    <property type="protein sequence ID" value="AXQ69290.1"/>
    <property type="molecule type" value="Genomic_DNA"/>
</dbReference>
<sequence length="243" mass="26331">MADDEIREAHESYGMVQILRTSGERNLVGCEWPTGHYLTLTVVEAERYTRGVEQRFFGHKEIIKVALSEVQFAQLITGVGTMGVPCTIQRRWVGEGRYVGMAEPPTSAKEDAANLASKAIAEDAATALQATKDARDLCRTILAGGAPKKGDLRDLEKLLETALREATANLPYVVERASEEASKYRDRATAEVEAYFDLGLRHLGERALAAAVAKGVLNGAQAQEVLAVAFQPEPPQDDDASGS</sequence>
<keyword evidence="2" id="KW-1185">Reference proteome</keyword>
<accession>A0A385ECA8</accession>
<name>A0A385ECA8_9CAUD</name>
<evidence type="ECO:0000313" key="1">
    <source>
        <dbReference type="EMBL" id="AXQ69290.1"/>
    </source>
</evidence>
<evidence type="ECO:0000313" key="2">
    <source>
        <dbReference type="Proteomes" id="UP000259421"/>
    </source>
</evidence>
<reference evidence="2" key="1">
    <citation type="submission" date="2018-07" db="EMBL/GenBank/DDBJ databases">
        <title>Giant CbK-like Caulobacter bacteriophages have genetically divergent genomes.</title>
        <authorList>
            <person name="Wilson K.M."/>
            <person name="Ely B."/>
        </authorList>
    </citation>
    <scope>NUCLEOTIDE SEQUENCE [LARGE SCALE GENOMIC DNA]</scope>
</reference>
<gene>
    <name evidence="1" type="ORF">CcrBL9_gp266c</name>
</gene>
<dbReference type="Proteomes" id="UP000259421">
    <property type="component" value="Segment"/>
</dbReference>